<dbReference type="OrthoDB" id="9816502at2"/>
<dbReference type="AlphaFoldDB" id="A0A3N1D231"/>
<feature type="compositionally biased region" description="Basic residues" evidence="1">
    <location>
        <begin position="574"/>
        <end position="585"/>
    </location>
</feature>
<keyword evidence="3" id="KW-1185">Reference proteome</keyword>
<proteinExistence type="predicted"/>
<feature type="region of interest" description="Disordered" evidence="1">
    <location>
        <begin position="931"/>
        <end position="950"/>
    </location>
</feature>
<feature type="region of interest" description="Disordered" evidence="1">
    <location>
        <begin position="574"/>
        <end position="601"/>
    </location>
</feature>
<organism evidence="2 3">
    <name type="scientific">Actinocorallia herbida</name>
    <dbReference type="NCBI Taxonomy" id="58109"/>
    <lineage>
        <taxon>Bacteria</taxon>
        <taxon>Bacillati</taxon>
        <taxon>Actinomycetota</taxon>
        <taxon>Actinomycetes</taxon>
        <taxon>Streptosporangiales</taxon>
        <taxon>Thermomonosporaceae</taxon>
        <taxon>Actinocorallia</taxon>
    </lineage>
</organism>
<name>A0A3N1D231_9ACTN</name>
<accession>A0A3N1D231</accession>
<evidence type="ECO:0000256" key="1">
    <source>
        <dbReference type="SAM" id="MobiDB-lite"/>
    </source>
</evidence>
<sequence length="950" mass="101843">MTDPAVTDPAVNEPAIIAPTFLPWLRSGLAAHLDVPAQAGLAPADTATITITVRARGTGPGSDTDQPVPGPAVRLRGPGEVIGLDPRQVLRRDPEPDTTDAEPHYFAHVELASPDLPWRFTPASPGDGLLQPWLALVVVAERDGVSLEPAVWPARAPVLHVENGLAGELPDLRHCWAWAHVQADVDLTGGVPAALAGAPEAFRSRLLCPRRLTPGGSWLACVVPTFETGRQAGLGEAVTGSGPAWDTETDDAVRLPVYDSWRFSTGPRGDFESLVRRLRPRELPGSVGRRDLDVSDPGGGLPSAPGTLLTYEGALLAPAGAARRWPAAHRTRMKDALRRAVNKRLAPGPHPAPYDALVHDPVVGPPAYGAPQAKRRAVPADGAEPVWLGQLNTEPQHRSVAGLGAEVVRADQEALIAAAWRHAAKMRAVNRTLGRARLAWELGRKAEPRFQTFDDARILQVAGPAMARLTHPTSGTVRGAVAASALPDGLVCGAFRRQTRTVRGFTVSGLGTGTRLPATAAVTAAALAAPIEFASAWRTVHTAFGTEVDEPPPDLGPLVPAAAERRAMIRAARRDRRVTPVRRRARAIDPDPDPGPIRLPDVGGGVPVATLVPYVRAGLDPAGTVKAMVETRVLGLSADRTHDVPPRARAHPAFTTPMSQRLIALSAEYLVPGIGVIPDDTLGLLEVNEPFVEAFLAGLNHELGREFLWREYPARPGATWARRFWDTGPGGPADIPPIGTWAPATSLGGHRPEEAGGAGLVLLFKGALPRRYPDLRVYAVQAVWRNGRRRENKKHGEVRLPVMAGRLESDTRFWGFALDEEDARGSTDPDDARPGWFFVLEQQPGRTRFGLDAPVARFREELPPASWADLSWSHLAPKGDDPLPSFADPTGPSWLADGVRRPGNGGEDAWGEDAAAMARITLQRPIRMLVHADSMLPPPRRPTPFARSGR</sequence>
<protein>
    <submittedName>
        <fullName evidence="2">Uncharacterized protein</fullName>
    </submittedName>
</protein>
<evidence type="ECO:0000313" key="3">
    <source>
        <dbReference type="Proteomes" id="UP000272400"/>
    </source>
</evidence>
<evidence type="ECO:0000313" key="2">
    <source>
        <dbReference type="EMBL" id="ROO87572.1"/>
    </source>
</evidence>
<gene>
    <name evidence="2" type="ORF">EDD29_5185</name>
</gene>
<comment type="caution">
    <text evidence="2">The sequence shown here is derived from an EMBL/GenBank/DDBJ whole genome shotgun (WGS) entry which is preliminary data.</text>
</comment>
<dbReference type="RefSeq" id="WP_123666838.1">
    <property type="nucleotide sequence ID" value="NZ_RJKE01000001.1"/>
</dbReference>
<dbReference type="Proteomes" id="UP000272400">
    <property type="component" value="Unassembled WGS sequence"/>
</dbReference>
<dbReference type="EMBL" id="RJKE01000001">
    <property type="protein sequence ID" value="ROO87572.1"/>
    <property type="molecule type" value="Genomic_DNA"/>
</dbReference>
<reference evidence="2 3" key="1">
    <citation type="submission" date="2018-11" db="EMBL/GenBank/DDBJ databases">
        <title>Sequencing the genomes of 1000 actinobacteria strains.</title>
        <authorList>
            <person name="Klenk H.-P."/>
        </authorList>
    </citation>
    <scope>NUCLEOTIDE SEQUENCE [LARGE SCALE GENOMIC DNA]</scope>
    <source>
        <strain evidence="2 3">DSM 44254</strain>
    </source>
</reference>